<keyword evidence="2" id="KW-1185">Reference proteome</keyword>
<proteinExistence type="predicted"/>
<dbReference type="EMBL" id="KN834781">
    <property type="protein sequence ID" value="KIK59188.1"/>
    <property type="molecule type" value="Genomic_DNA"/>
</dbReference>
<name>A0A0D0CTS4_9AGAR</name>
<protein>
    <submittedName>
        <fullName evidence="1">Unplaced genomic scaffold GYMLUscaffold_33, whole genome shotgun sequence</fullName>
    </submittedName>
</protein>
<dbReference type="Proteomes" id="UP000053593">
    <property type="component" value="Unassembled WGS sequence"/>
</dbReference>
<organism evidence="1 2">
    <name type="scientific">Collybiopsis luxurians FD-317 M1</name>
    <dbReference type="NCBI Taxonomy" id="944289"/>
    <lineage>
        <taxon>Eukaryota</taxon>
        <taxon>Fungi</taxon>
        <taxon>Dikarya</taxon>
        <taxon>Basidiomycota</taxon>
        <taxon>Agaricomycotina</taxon>
        <taxon>Agaricomycetes</taxon>
        <taxon>Agaricomycetidae</taxon>
        <taxon>Agaricales</taxon>
        <taxon>Marasmiineae</taxon>
        <taxon>Omphalotaceae</taxon>
        <taxon>Collybiopsis</taxon>
        <taxon>Collybiopsis luxurians</taxon>
    </lineage>
</organism>
<evidence type="ECO:0000313" key="1">
    <source>
        <dbReference type="EMBL" id="KIK59188.1"/>
    </source>
</evidence>
<sequence length="72" mass="7799">MAKLHSVILVGSSLPDDGWMLADAAKLAWAVADTERDKGETLFLAPIPLLEYQGSTDQGCILGFHNVPRLPH</sequence>
<dbReference type="HOGENOM" id="CLU_2722500_0_0_1"/>
<dbReference type="OrthoDB" id="3126724at2759"/>
<gene>
    <name evidence="1" type="ORF">GYMLUDRAFT_44942</name>
</gene>
<dbReference type="AlphaFoldDB" id="A0A0D0CTS4"/>
<accession>A0A0D0CTS4</accession>
<evidence type="ECO:0000313" key="2">
    <source>
        <dbReference type="Proteomes" id="UP000053593"/>
    </source>
</evidence>
<reference evidence="1 2" key="1">
    <citation type="submission" date="2014-04" db="EMBL/GenBank/DDBJ databases">
        <title>Evolutionary Origins and Diversification of the Mycorrhizal Mutualists.</title>
        <authorList>
            <consortium name="DOE Joint Genome Institute"/>
            <consortium name="Mycorrhizal Genomics Consortium"/>
            <person name="Kohler A."/>
            <person name="Kuo A."/>
            <person name="Nagy L.G."/>
            <person name="Floudas D."/>
            <person name="Copeland A."/>
            <person name="Barry K.W."/>
            <person name="Cichocki N."/>
            <person name="Veneault-Fourrey C."/>
            <person name="LaButti K."/>
            <person name="Lindquist E.A."/>
            <person name="Lipzen A."/>
            <person name="Lundell T."/>
            <person name="Morin E."/>
            <person name="Murat C."/>
            <person name="Riley R."/>
            <person name="Ohm R."/>
            <person name="Sun H."/>
            <person name="Tunlid A."/>
            <person name="Henrissat B."/>
            <person name="Grigoriev I.V."/>
            <person name="Hibbett D.S."/>
            <person name="Martin F."/>
        </authorList>
    </citation>
    <scope>NUCLEOTIDE SEQUENCE [LARGE SCALE GENOMIC DNA]</scope>
    <source>
        <strain evidence="1 2">FD-317 M1</strain>
    </source>
</reference>